<dbReference type="InterPro" id="IPR001715">
    <property type="entry name" value="CH_dom"/>
</dbReference>
<dbReference type="FunFam" id="1.10.418.10:FF:000057">
    <property type="entry name" value="Calmin"/>
    <property type="match status" value="1"/>
</dbReference>
<dbReference type="AlphaFoldDB" id="A0A4W3K1C6"/>
<feature type="domain" description="Calponin-homology (CH)" evidence="1">
    <location>
        <begin position="4"/>
        <end position="108"/>
    </location>
</feature>
<reference evidence="3" key="2">
    <citation type="journal article" date="2007" name="PLoS Biol.">
        <title>Survey sequencing and comparative analysis of the elephant shark (Callorhinchus milii) genome.</title>
        <authorList>
            <person name="Venkatesh B."/>
            <person name="Kirkness E.F."/>
            <person name="Loh Y.H."/>
            <person name="Halpern A.L."/>
            <person name="Lee A.P."/>
            <person name="Johnson J."/>
            <person name="Dandona N."/>
            <person name="Viswanathan L.D."/>
            <person name="Tay A."/>
            <person name="Venter J.C."/>
            <person name="Strausberg R.L."/>
            <person name="Brenner S."/>
        </authorList>
    </citation>
    <scope>NUCLEOTIDE SEQUENCE [LARGE SCALE GENOMIC DNA]</scope>
</reference>
<accession>A0A4W3K1C6</accession>
<evidence type="ECO:0000313" key="2">
    <source>
        <dbReference type="Ensembl" id="ENSCMIP00000037715.1"/>
    </source>
</evidence>
<reference evidence="2" key="5">
    <citation type="submission" date="2025-09" db="UniProtKB">
        <authorList>
            <consortium name="Ensembl"/>
        </authorList>
    </citation>
    <scope>IDENTIFICATION</scope>
</reference>
<dbReference type="GeneTree" id="ENSGT00940000161549"/>
<keyword evidence="3" id="KW-1185">Reference proteome</keyword>
<protein>
    <recommendedName>
        <fullName evidence="1">Calponin-homology (CH) domain-containing protein</fullName>
    </recommendedName>
</protein>
<dbReference type="PROSITE" id="PS50021">
    <property type="entry name" value="CH"/>
    <property type="match status" value="1"/>
</dbReference>
<reference evidence="3" key="3">
    <citation type="journal article" date="2014" name="Nature">
        <title>Elephant shark genome provides unique insights into gnathostome evolution.</title>
        <authorList>
            <consortium name="International Elephant Shark Genome Sequencing Consortium"/>
            <person name="Venkatesh B."/>
            <person name="Lee A.P."/>
            <person name="Ravi V."/>
            <person name="Maurya A.K."/>
            <person name="Lian M.M."/>
            <person name="Swann J.B."/>
            <person name="Ohta Y."/>
            <person name="Flajnik M.F."/>
            <person name="Sutoh Y."/>
            <person name="Kasahara M."/>
            <person name="Hoon S."/>
            <person name="Gangu V."/>
            <person name="Roy S.W."/>
            <person name="Irimia M."/>
            <person name="Korzh V."/>
            <person name="Kondrychyn I."/>
            <person name="Lim Z.W."/>
            <person name="Tay B.H."/>
            <person name="Tohari S."/>
            <person name="Kong K.W."/>
            <person name="Ho S."/>
            <person name="Lorente-Galdos B."/>
            <person name="Quilez J."/>
            <person name="Marques-Bonet T."/>
            <person name="Raney B.J."/>
            <person name="Ingham P.W."/>
            <person name="Tay A."/>
            <person name="Hillier L.W."/>
            <person name="Minx P."/>
            <person name="Boehm T."/>
            <person name="Wilson R.K."/>
            <person name="Brenner S."/>
            <person name="Warren W.C."/>
        </authorList>
    </citation>
    <scope>NUCLEOTIDE SEQUENCE [LARGE SCALE GENOMIC DNA]</scope>
</reference>
<dbReference type="STRING" id="7868.ENSCMIP00000037715"/>
<organism evidence="2 3">
    <name type="scientific">Callorhinchus milii</name>
    <name type="common">Ghost shark</name>
    <dbReference type="NCBI Taxonomy" id="7868"/>
    <lineage>
        <taxon>Eukaryota</taxon>
        <taxon>Metazoa</taxon>
        <taxon>Chordata</taxon>
        <taxon>Craniata</taxon>
        <taxon>Vertebrata</taxon>
        <taxon>Chondrichthyes</taxon>
        <taxon>Holocephali</taxon>
        <taxon>Chimaeriformes</taxon>
        <taxon>Callorhinchidae</taxon>
        <taxon>Callorhinchus</taxon>
    </lineage>
</organism>
<evidence type="ECO:0000259" key="1">
    <source>
        <dbReference type="PROSITE" id="PS50021"/>
    </source>
</evidence>
<reference evidence="3" key="1">
    <citation type="journal article" date="2006" name="Science">
        <title>Ancient noncoding elements conserved in the human genome.</title>
        <authorList>
            <person name="Venkatesh B."/>
            <person name="Kirkness E.F."/>
            <person name="Loh Y.H."/>
            <person name="Halpern A.L."/>
            <person name="Lee A.P."/>
            <person name="Johnson J."/>
            <person name="Dandona N."/>
            <person name="Viswanathan L.D."/>
            <person name="Tay A."/>
            <person name="Venter J.C."/>
            <person name="Strausberg R.L."/>
            <person name="Brenner S."/>
        </authorList>
    </citation>
    <scope>NUCLEOTIDE SEQUENCE [LARGE SCALE GENOMIC DNA]</scope>
</reference>
<dbReference type="Pfam" id="PF00307">
    <property type="entry name" value="CH"/>
    <property type="match status" value="1"/>
</dbReference>
<dbReference type="InterPro" id="IPR036872">
    <property type="entry name" value="CH_dom_sf"/>
</dbReference>
<sequence>IAQRSAKEALLIWCQRKTAGYDNVDVKDFTRSWRNGLAFNAIIHAHRPDLIDYNNLMESQPIYNLYNAFRVADEELHIFRLLDPEDVAVAIMSPLNLLIASLNMPNLLSRSS</sequence>
<evidence type="ECO:0000313" key="3">
    <source>
        <dbReference type="Proteomes" id="UP000314986"/>
    </source>
</evidence>
<name>A0A4W3K1C6_CALMI</name>
<dbReference type="InParanoid" id="A0A4W3K1C6"/>
<dbReference type="SUPFAM" id="SSF47576">
    <property type="entry name" value="Calponin-homology domain, CH-domain"/>
    <property type="match status" value="1"/>
</dbReference>
<dbReference type="PANTHER" id="PTHR11915">
    <property type="entry name" value="SPECTRIN/FILAMIN RELATED CYTOSKELETAL PROTEIN"/>
    <property type="match status" value="1"/>
</dbReference>
<dbReference type="SMART" id="SM00033">
    <property type="entry name" value="CH"/>
    <property type="match status" value="1"/>
</dbReference>
<dbReference type="Gene3D" id="1.10.418.10">
    <property type="entry name" value="Calponin-like domain"/>
    <property type="match status" value="1"/>
</dbReference>
<reference evidence="2" key="4">
    <citation type="submission" date="2025-08" db="UniProtKB">
        <authorList>
            <consortium name="Ensembl"/>
        </authorList>
    </citation>
    <scope>IDENTIFICATION</scope>
</reference>
<dbReference type="Proteomes" id="UP000314986">
    <property type="component" value="Unassembled WGS sequence"/>
</dbReference>
<proteinExistence type="predicted"/>
<dbReference type="OMA" id="EMSWPPL"/>
<dbReference type="Ensembl" id="ENSCMIT00000038260.1">
    <property type="protein sequence ID" value="ENSCMIP00000037715.1"/>
    <property type="gene ID" value="ENSCMIG00000015849.1"/>
</dbReference>